<dbReference type="AlphaFoldDB" id="A0A8S8XCY4"/>
<dbReference type="EMBL" id="BOPV01000001">
    <property type="protein sequence ID" value="GIL40554.1"/>
    <property type="molecule type" value="Genomic_DNA"/>
</dbReference>
<keyword evidence="2" id="KW-1185">Reference proteome</keyword>
<comment type="caution">
    <text evidence="1">The sequence shown here is derived from an EMBL/GenBank/DDBJ whole genome shotgun (WGS) entry which is preliminary data.</text>
</comment>
<evidence type="ECO:0000313" key="2">
    <source>
        <dbReference type="Proteomes" id="UP000681075"/>
    </source>
</evidence>
<sequence>MRWLRITLQRLLRVEPPRIVCEERVWADGVADLERRTQKHTRESGAFLLGVRCGEQLQIREFVFYDDIDPAALNTGIVHFHGAKFEALWNLCAEKKLQVVADVHVHPFGYEQSESDRAYPAIPRAGHIAFILPNFARGPKHPGGIGQFEYRGNGAWMDQTKRGSRFFKVLK</sequence>
<gene>
    <name evidence="1" type="ORF">TMPK1_27910</name>
</gene>
<reference evidence="1" key="1">
    <citation type="submission" date="2021-02" db="EMBL/GenBank/DDBJ databases">
        <title>Genome sequence of Rhodospirillales sp. strain TMPK1 isolated from soil.</title>
        <authorList>
            <person name="Nakai R."/>
            <person name="Kusada H."/>
            <person name="Tamaki H."/>
        </authorList>
    </citation>
    <scope>NUCLEOTIDE SEQUENCE</scope>
    <source>
        <strain evidence="1">TMPK1</strain>
    </source>
</reference>
<dbReference type="Proteomes" id="UP000681075">
    <property type="component" value="Unassembled WGS sequence"/>
</dbReference>
<accession>A0A8S8XCY4</accession>
<protein>
    <recommendedName>
        <fullName evidence="3">JAB domain-containing protein</fullName>
    </recommendedName>
</protein>
<proteinExistence type="predicted"/>
<organism evidence="1 2">
    <name type="scientific">Roseiterribacter gracilis</name>
    <dbReference type="NCBI Taxonomy" id="2812848"/>
    <lineage>
        <taxon>Bacteria</taxon>
        <taxon>Pseudomonadati</taxon>
        <taxon>Pseudomonadota</taxon>
        <taxon>Alphaproteobacteria</taxon>
        <taxon>Rhodospirillales</taxon>
        <taxon>Roseiterribacteraceae</taxon>
        <taxon>Roseiterribacter</taxon>
    </lineage>
</organism>
<dbReference type="RefSeq" id="WP_420243668.1">
    <property type="nucleotide sequence ID" value="NZ_BOPV01000001.1"/>
</dbReference>
<name>A0A8S8XCY4_9PROT</name>
<evidence type="ECO:0008006" key="3">
    <source>
        <dbReference type="Google" id="ProtNLM"/>
    </source>
</evidence>
<evidence type="ECO:0000313" key="1">
    <source>
        <dbReference type="EMBL" id="GIL40554.1"/>
    </source>
</evidence>
<dbReference type="SUPFAM" id="SSF102712">
    <property type="entry name" value="JAB1/MPN domain"/>
    <property type="match status" value="1"/>
</dbReference>